<feature type="chain" id="PRO_5015440652" evidence="2">
    <location>
        <begin position="19"/>
        <end position="149"/>
    </location>
</feature>
<proteinExistence type="predicted"/>
<gene>
    <name evidence="3" type="ORF">BRAD3257_1731</name>
</gene>
<sequence length="149" mass="14392">MAALLAVSLLQAATPAQAGLFKKLGAVGAAVAGVEAAGIASATVDAIAVVGSAAYLTAAADLKAKVAAHRFVGPTAVKLGIATWLRMEPRRLAAALAVKSDIGGGGSGQAQSTSLGNSATGDRSRSKAAMASCATPSPSRLCSVICSGA</sequence>
<dbReference type="EMBL" id="LS398110">
    <property type="protein sequence ID" value="SPP92849.1"/>
    <property type="molecule type" value="Genomic_DNA"/>
</dbReference>
<name>A0A2U3PUP9_9BRAD</name>
<organism evidence="3 4">
    <name type="scientific">Bradyrhizobium vignae</name>
    <dbReference type="NCBI Taxonomy" id="1549949"/>
    <lineage>
        <taxon>Bacteria</taxon>
        <taxon>Pseudomonadati</taxon>
        <taxon>Pseudomonadota</taxon>
        <taxon>Alphaproteobacteria</taxon>
        <taxon>Hyphomicrobiales</taxon>
        <taxon>Nitrobacteraceae</taxon>
        <taxon>Bradyrhizobium</taxon>
    </lineage>
</organism>
<dbReference type="KEGG" id="bvz:BRAD3257_1731"/>
<feature type="signal peptide" evidence="2">
    <location>
        <begin position="1"/>
        <end position="18"/>
    </location>
</feature>
<evidence type="ECO:0000313" key="4">
    <source>
        <dbReference type="Proteomes" id="UP000246085"/>
    </source>
</evidence>
<evidence type="ECO:0000256" key="2">
    <source>
        <dbReference type="SAM" id="SignalP"/>
    </source>
</evidence>
<dbReference type="AlphaFoldDB" id="A0A2U3PUP9"/>
<dbReference type="Proteomes" id="UP000246085">
    <property type="component" value="Chromosome BRAD3257"/>
</dbReference>
<reference evidence="3 4" key="1">
    <citation type="submission" date="2018-03" db="EMBL/GenBank/DDBJ databases">
        <authorList>
            <person name="Gully D."/>
        </authorList>
    </citation>
    <scope>NUCLEOTIDE SEQUENCE [LARGE SCALE GENOMIC DNA]</scope>
    <source>
        <strain evidence="3">ORS3257</strain>
    </source>
</reference>
<accession>A0A2U3PUP9</accession>
<evidence type="ECO:0000256" key="1">
    <source>
        <dbReference type="SAM" id="MobiDB-lite"/>
    </source>
</evidence>
<evidence type="ECO:0000313" key="3">
    <source>
        <dbReference type="EMBL" id="SPP92849.1"/>
    </source>
</evidence>
<protein>
    <submittedName>
        <fullName evidence="3">Uncharacterized protein</fullName>
    </submittedName>
</protein>
<keyword evidence="2" id="KW-0732">Signal</keyword>
<feature type="region of interest" description="Disordered" evidence="1">
    <location>
        <begin position="103"/>
        <end position="123"/>
    </location>
</feature>